<proteinExistence type="predicted"/>
<keyword evidence="1" id="KW-0812">Transmembrane</keyword>
<keyword evidence="1" id="KW-0472">Membrane</keyword>
<dbReference type="GO" id="GO:0009390">
    <property type="term" value="C:dimethyl sulfoxide reductase complex"/>
    <property type="evidence" value="ECO:0007669"/>
    <property type="project" value="TreeGrafter"/>
</dbReference>
<keyword evidence="3" id="KW-1185">Reference proteome</keyword>
<keyword evidence="1" id="KW-1133">Transmembrane helix</keyword>
<dbReference type="EMBL" id="LKHS01000004">
    <property type="protein sequence ID" value="KQH87282.1"/>
    <property type="molecule type" value="Genomic_DNA"/>
</dbReference>
<dbReference type="OrthoDB" id="4394845at2"/>
<sequence>MFYEIPLVAFTVLAQTAVGAHLTVNGAQLLAKPNAQTVARLNWGRFAILVVMGLGFLFSTTHMGSPLRAFNAFNKVGSAALSNEILTGASFLTFAGLYWLLTVLNVAGAGVRKALNVISIVLGVVFMFAMANVYHIDTVPAWHTPLTVWTFWFTVVTLGVMFAAVIVNVAGVESRCVSRTLMALGVSLILCHLAVTAMQVLYFAGLSTAINSGVAHITALSGSLSAQLTLTVIAAVIWLLAELSALPANAKRWVLIIGFVALFAAEIFGRNVFYGMHFTSGLY</sequence>
<name>A0A0Q2MHV4_VIBFU</name>
<feature type="transmembrane region" description="Helical" evidence="1">
    <location>
        <begin position="253"/>
        <end position="273"/>
    </location>
</feature>
<gene>
    <name evidence="2" type="ORF">AMR76_04975</name>
</gene>
<dbReference type="PANTHER" id="PTHR38095">
    <property type="entry name" value="ANAEROBIC DIMETHYL SULFOXIDE REDUCTASE CHAIN YNFH"/>
    <property type="match status" value="1"/>
</dbReference>
<dbReference type="GeneID" id="50537519"/>
<dbReference type="InParanoid" id="A0A0Q2MHV4"/>
<dbReference type="GO" id="GO:0019645">
    <property type="term" value="P:anaerobic electron transport chain"/>
    <property type="evidence" value="ECO:0007669"/>
    <property type="project" value="InterPro"/>
</dbReference>
<dbReference type="InterPro" id="IPR007059">
    <property type="entry name" value="DmsC"/>
</dbReference>
<dbReference type="GO" id="GO:0009389">
    <property type="term" value="F:dimethyl sulfoxide reductase activity"/>
    <property type="evidence" value="ECO:0007669"/>
    <property type="project" value="TreeGrafter"/>
</dbReference>
<organism evidence="2 3">
    <name type="scientific">Vibrio furnissii</name>
    <dbReference type="NCBI Taxonomy" id="29494"/>
    <lineage>
        <taxon>Bacteria</taxon>
        <taxon>Pseudomonadati</taxon>
        <taxon>Pseudomonadota</taxon>
        <taxon>Gammaproteobacteria</taxon>
        <taxon>Vibrionales</taxon>
        <taxon>Vibrionaceae</taxon>
        <taxon>Vibrio</taxon>
    </lineage>
</organism>
<feature type="transmembrane region" description="Helical" evidence="1">
    <location>
        <begin position="85"/>
        <end position="107"/>
    </location>
</feature>
<reference evidence="2 3" key="1">
    <citation type="submission" date="2015-08" db="EMBL/GenBank/DDBJ databases">
        <title>Antibacterial properties of a collection of Vibrionaceae strains.</title>
        <authorList>
            <person name="Giubergia S."/>
        </authorList>
    </citation>
    <scope>NUCLEOTIDE SEQUENCE [LARGE SCALE GENOMIC DNA]</scope>
    <source>
        <strain evidence="2 3">S0821</strain>
    </source>
</reference>
<feature type="transmembrane region" description="Helical" evidence="1">
    <location>
        <begin position="146"/>
        <end position="169"/>
    </location>
</feature>
<evidence type="ECO:0000313" key="3">
    <source>
        <dbReference type="Proteomes" id="UP000051221"/>
    </source>
</evidence>
<evidence type="ECO:0000256" key="1">
    <source>
        <dbReference type="SAM" id="Phobius"/>
    </source>
</evidence>
<dbReference type="Proteomes" id="UP000051221">
    <property type="component" value="Unassembled WGS sequence"/>
</dbReference>
<protein>
    <submittedName>
        <fullName evidence="2">Dimethyl sulfoxide reductase</fullName>
    </submittedName>
</protein>
<dbReference type="GO" id="GO:0005886">
    <property type="term" value="C:plasma membrane"/>
    <property type="evidence" value="ECO:0007669"/>
    <property type="project" value="TreeGrafter"/>
</dbReference>
<accession>A0A0Q2MHV4</accession>
<feature type="transmembrane region" description="Helical" evidence="1">
    <location>
        <begin position="224"/>
        <end position="241"/>
    </location>
</feature>
<feature type="transmembrane region" description="Helical" evidence="1">
    <location>
        <begin position="6"/>
        <end position="31"/>
    </location>
</feature>
<dbReference type="AlphaFoldDB" id="A0A0Q2MHV4"/>
<dbReference type="FunCoup" id="A0A0Q2MHV4">
    <property type="interactions" value="91"/>
</dbReference>
<dbReference type="PANTHER" id="PTHR38095:SF3">
    <property type="entry name" value="ANAEROBIC DIMETHYL SULFOXIDE REDUCTASE, SUBUNIT C"/>
    <property type="match status" value="1"/>
</dbReference>
<feature type="transmembrane region" description="Helical" evidence="1">
    <location>
        <begin position="181"/>
        <end position="204"/>
    </location>
</feature>
<evidence type="ECO:0000313" key="2">
    <source>
        <dbReference type="EMBL" id="KQH87282.1"/>
    </source>
</evidence>
<dbReference type="RefSeq" id="WP_004727471.1">
    <property type="nucleotide sequence ID" value="NZ_CABLCD010000014.1"/>
</dbReference>
<feature type="transmembrane region" description="Helical" evidence="1">
    <location>
        <begin position="43"/>
        <end position="65"/>
    </location>
</feature>
<feature type="transmembrane region" description="Helical" evidence="1">
    <location>
        <begin position="114"/>
        <end position="134"/>
    </location>
</feature>
<comment type="caution">
    <text evidence="2">The sequence shown here is derived from an EMBL/GenBank/DDBJ whole genome shotgun (WGS) entry which is preliminary data.</text>
</comment>
<dbReference type="Pfam" id="PF04976">
    <property type="entry name" value="DmsC"/>
    <property type="match status" value="1"/>
</dbReference>